<dbReference type="AlphaFoldDB" id="A0A1J3IL87"/>
<dbReference type="InterPro" id="IPR050804">
    <property type="entry name" value="MCC"/>
</dbReference>
<reference evidence="1" key="1">
    <citation type="submission" date="2016-07" db="EMBL/GenBank/DDBJ databases">
        <title>De novo transcriptome assembly of four accessions of the metal hyperaccumulator plant Noccaea caerulescens.</title>
        <authorList>
            <person name="Blande D."/>
            <person name="Halimaa P."/>
            <person name="Tervahauta A.I."/>
            <person name="Aarts M.G."/>
            <person name="Karenlampi S.O."/>
        </authorList>
    </citation>
    <scope>NUCLEOTIDE SEQUENCE</scope>
</reference>
<evidence type="ECO:0000313" key="1">
    <source>
        <dbReference type="EMBL" id="JAU81123.1"/>
    </source>
</evidence>
<gene>
    <name evidence="1" type="ORF">MP_TR1408_c0_g1_i1_g.3653</name>
</gene>
<name>A0A1J3IL87_NOCCA</name>
<organism evidence="1">
    <name type="scientific">Noccaea caerulescens</name>
    <name type="common">Alpine penny-cress</name>
    <name type="synonym">Thlaspi caerulescens</name>
    <dbReference type="NCBI Taxonomy" id="107243"/>
    <lineage>
        <taxon>Eukaryota</taxon>
        <taxon>Viridiplantae</taxon>
        <taxon>Streptophyta</taxon>
        <taxon>Embryophyta</taxon>
        <taxon>Tracheophyta</taxon>
        <taxon>Spermatophyta</taxon>
        <taxon>Magnoliopsida</taxon>
        <taxon>eudicotyledons</taxon>
        <taxon>Gunneridae</taxon>
        <taxon>Pentapetalae</taxon>
        <taxon>rosids</taxon>
        <taxon>malvids</taxon>
        <taxon>Brassicales</taxon>
        <taxon>Brassicaceae</taxon>
        <taxon>Coluteocarpeae</taxon>
        <taxon>Noccaea</taxon>
    </lineage>
</organism>
<dbReference type="PANTHER" id="PTHR46236:SF12">
    <property type="entry name" value="MATH DOMAIN-CONTAINING PROTEIN"/>
    <property type="match status" value="1"/>
</dbReference>
<dbReference type="EMBL" id="GEVM01024815">
    <property type="protein sequence ID" value="JAU81123.1"/>
    <property type="molecule type" value="Transcribed_RNA"/>
</dbReference>
<sequence>MSRVSKLFILRLFRDHPDFAVNVRSKNQLVKKTYMNLLLGLIETLNKPPHSITDTELSNAQSEFIDLTGAAGFKLVWLKTKLDEIFSENSRTTSRI</sequence>
<accession>A0A1J3IL87</accession>
<protein>
    <submittedName>
        <fullName evidence="1">MATH domain and coiled-coil domain-containing protein</fullName>
    </submittedName>
</protein>
<dbReference type="PANTHER" id="PTHR46236">
    <property type="entry name" value="TRAF-LIKE SUPERFAMILY PROTEIN"/>
    <property type="match status" value="1"/>
</dbReference>
<proteinExistence type="predicted"/>